<protein>
    <recommendedName>
        <fullName evidence="4">Peptidase A1 domain-containing protein</fullName>
    </recommendedName>
</protein>
<evidence type="ECO:0000256" key="1">
    <source>
        <dbReference type="SAM" id="SignalP"/>
    </source>
</evidence>
<feature type="chain" id="PRO_5001529657" description="Peptidase A1 domain-containing protein" evidence="1">
    <location>
        <begin position="21"/>
        <end position="368"/>
    </location>
</feature>
<reference evidence="2 3" key="1">
    <citation type="submission" date="2012-05" db="EMBL/GenBank/DDBJ databases">
        <title>Recombination and specialization in a pathogen metapopulation.</title>
        <authorList>
            <person name="Gardiner A."/>
            <person name="Kemen E."/>
            <person name="Schultz-Larsen T."/>
            <person name="MacLean D."/>
            <person name="Van Oosterhout C."/>
            <person name="Jones J.D.G."/>
        </authorList>
    </citation>
    <scope>NUCLEOTIDE SEQUENCE [LARGE SCALE GENOMIC DNA]</scope>
    <source>
        <strain evidence="2 3">Ac Nc2</strain>
    </source>
</reference>
<evidence type="ECO:0008006" key="4">
    <source>
        <dbReference type="Google" id="ProtNLM"/>
    </source>
</evidence>
<keyword evidence="3" id="KW-1185">Reference proteome</keyword>
<organism evidence="2 3">
    <name type="scientific">Albugo candida</name>
    <dbReference type="NCBI Taxonomy" id="65357"/>
    <lineage>
        <taxon>Eukaryota</taxon>
        <taxon>Sar</taxon>
        <taxon>Stramenopiles</taxon>
        <taxon>Oomycota</taxon>
        <taxon>Peronosporomycetes</taxon>
        <taxon>Albuginales</taxon>
        <taxon>Albuginaceae</taxon>
        <taxon>Albugo</taxon>
    </lineage>
</organism>
<dbReference type="Proteomes" id="UP000053237">
    <property type="component" value="Unassembled WGS sequence"/>
</dbReference>
<dbReference type="AlphaFoldDB" id="A0A024GIA7"/>
<keyword evidence="1" id="KW-0732">Signal</keyword>
<accession>A0A024GIA7</accession>
<dbReference type="SUPFAM" id="SSF50630">
    <property type="entry name" value="Acid proteases"/>
    <property type="match status" value="1"/>
</dbReference>
<name>A0A024GIA7_9STRA</name>
<comment type="caution">
    <text evidence="2">The sequence shown here is derived from an EMBL/GenBank/DDBJ whole genome shotgun (WGS) entry which is preliminary data.</text>
</comment>
<feature type="signal peptide" evidence="1">
    <location>
        <begin position="1"/>
        <end position="20"/>
    </location>
</feature>
<evidence type="ECO:0000313" key="3">
    <source>
        <dbReference type="Proteomes" id="UP000053237"/>
    </source>
</evidence>
<dbReference type="Gene3D" id="2.40.70.10">
    <property type="entry name" value="Acid Proteases"/>
    <property type="match status" value="1"/>
</dbReference>
<sequence length="368" mass="42716">MIRSLSTFTLAVVAVFPASGRDITHVKLIDAFTDTFGFVTRRGLKPNITIHPRLIIRHGEEEPPNEGDTTYKVNLEVTKERRSEVFVYRERNNIQIPMTQTQKDAFSLRLDHVELLKLWREKKLRLFSTYASLDPLYYIHNQRGIFSFRQIRSGFYQVDLEDMSPSKPFISEIELEGMYTMIADKAFKLRIVFDLGPSPILLPKDVYESYSAHLKKNGFKKEDNRYQMNCMKMRKKGYFWAGKFSIVMYTNDEHPQISFFTTLYDLIVERENENLCIVDIAESPAADTITLGSTFLNGNSVTIDTMDELKKYKLTSRRGLSDVGELDFILNVPSKLTKKKKTKFGWIRMMRQTVKGIRCSTSSLLENE</sequence>
<dbReference type="EMBL" id="CAIX01000115">
    <property type="protein sequence ID" value="CCI46073.1"/>
    <property type="molecule type" value="Genomic_DNA"/>
</dbReference>
<proteinExistence type="predicted"/>
<evidence type="ECO:0000313" key="2">
    <source>
        <dbReference type="EMBL" id="CCI46073.1"/>
    </source>
</evidence>
<dbReference type="InParanoid" id="A0A024GIA7"/>
<gene>
    <name evidence="2" type="ORF">BN9_070020</name>
</gene>
<dbReference type="InterPro" id="IPR021109">
    <property type="entry name" value="Peptidase_aspartic_dom_sf"/>
</dbReference>